<feature type="domain" description="T6SS Phospholipase effector Tle1-like catalytic" evidence="1">
    <location>
        <begin position="10"/>
        <end position="306"/>
    </location>
</feature>
<keyword evidence="3" id="KW-1185">Reference proteome</keyword>
<dbReference type="InterPro" id="IPR029058">
    <property type="entry name" value="AB_hydrolase_fold"/>
</dbReference>
<evidence type="ECO:0000313" key="3">
    <source>
        <dbReference type="Proteomes" id="UP000799429"/>
    </source>
</evidence>
<proteinExistence type="predicted"/>
<name>A0A9P4VS44_9PEZI</name>
<evidence type="ECO:0000259" key="1">
    <source>
        <dbReference type="Pfam" id="PF09994"/>
    </source>
</evidence>
<dbReference type="AlphaFoldDB" id="A0A9P4VS44"/>
<protein>
    <recommendedName>
        <fullName evidence="1">T6SS Phospholipase effector Tle1-like catalytic domain-containing protein</fullName>
    </recommendedName>
</protein>
<accession>A0A9P4VS44</accession>
<dbReference type="PANTHER" id="PTHR33840">
    <property type="match status" value="1"/>
</dbReference>
<dbReference type="SUPFAM" id="SSF53474">
    <property type="entry name" value="alpha/beta-Hydrolases"/>
    <property type="match status" value="1"/>
</dbReference>
<gene>
    <name evidence="2" type="ORF">M501DRAFT_994577</name>
</gene>
<evidence type="ECO:0000313" key="2">
    <source>
        <dbReference type="EMBL" id="KAF2843596.1"/>
    </source>
</evidence>
<dbReference type="Proteomes" id="UP000799429">
    <property type="component" value="Unassembled WGS sequence"/>
</dbReference>
<dbReference type="Pfam" id="PF09994">
    <property type="entry name" value="T6SS_Tle1-like_cat"/>
    <property type="match status" value="1"/>
</dbReference>
<dbReference type="InterPro" id="IPR018712">
    <property type="entry name" value="Tle1-like_cat"/>
</dbReference>
<dbReference type="EMBL" id="MU006089">
    <property type="protein sequence ID" value="KAF2843596.1"/>
    <property type="molecule type" value="Genomic_DNA"/>
</dbReference>
<sequence>MANKPIRSPKKLIVCCDGTWMNSDNGWVDATWFKPGHYQTPSNVTRISRAILPEDKDHHPQIVYYQAGVGTSSHTVDRWFSGGTGAGLSENIREAYAFVANNFHPGDSIFLLGFSRGAFTARSIGGLIAGMGLLEKDGLEFFYCVFKDWEGAGDEDYEPSGPTKIPGWTTKLPSPKNANNYLREYKKELKRLKLARDAAIKAIGVWDTVGALGIPTTPILQKIGFPDFLHDYKFLDTGIDNHVENAFQALALDEHRASYSPAVWERPEGCSTNLKQVWFPGVHSNVGGSYEDSSIADITLSWMMSQLAPWLAFNPNYLRSQHAALQTYLKTTENPKRGWANGKIYNSNEFPTSLGGSEHRTPCMYHKTDYGTQRPLPDMLRETNEMVHLSVRLRYRDPKSMAYNDYRVGYRPPALKGWNCEDGDAFSDDGIAEDSSKVKWVYLGDKKEGKGKIMLEDKLGEFELELLNLDSEAASKVLD</sequence>
<dbReference type="OrthoDB" id="3057168at2759"/>
<dbReference type="PANTHER" id="PTHR33840:SF1">
    <property type="entry name" value="TLE1 PHOSPHOLIPASE DOMAIN-CONTAINING PROTEIN"/>
    <property type="match status" value="1"/>
</dbReference>
<comment type="caution">
    <text evidence="2">The sequence shown here is derived from an EMBL/GenBank/DDBJ whole genome shotgun (WGS) entry which is preliminary data.</text>
</comment>
<organism evidence="2 3">
    <name type="scientific">Patellaria atrata CBS 101060</name>
    <dbReference type="NCBI Taxonomy" id="1346257"/>
    <lineage>
        <taxon>Eukaryota</taxon>
        <taxon>Fungi</taxon>
        <taxon>Dikarya</taxon>
        <taxon>Ascomycota</taxon>
        <taxon>Pezizomycotina</taxon>
        <taxon>Dothideomycetes</taxon>
        <taxon>Dothideomycetes incertae sedis</taxon>
        <taxon>Patellariales</taxon>
        <taxon>Patellariaceae</taxon>
        <taxon>Patellaria</taxon>
    </lineage>
</organism>
<reference evidence="2" key="1">
    <citation type="journal article" date="2020" name="Stud. Mycol.">
        <title>101 Dothideomycetes genomes: a test case for predicting lifestyles and emergence of pathogens.</title>
        <authorList>
            <person name="Haridas S."/>
            <person name="Albert R."/>
            <person name="Binder M."/>
            <person name="Bloem J."/>
            <person name="Labutti K."/>
            <person name="Salamov A."/>
            <person name="Andreopoulos B."/>
            <person name="Baker S."/>
            <person name="Barry K."/>
            <person name="Bills G."/>
            <person name="Bluhm B."/>
            <person name="Cannon C."/>
            <person name="Castanera R."/>
            <person name="Culley D."/>
            <person name="Daum C."/>
            <person name="Ezra D."/>
            <person name="Gonzalez J."/>
            <person name="Henrissat B."/>
            <person name="Kuo A."/>
            <person name="Liang C."/>
            <person name="Lipzen A."/>
            <person name="Lutzoni F."/>
            <person name="Magnuson J."/>
            <person name="Mondo S."/>
            <person name="Nolan M."/>
            <person name="Ohm R."/>
            <person name="Pangilinan J."/>
            <person name="Park H.-J."/>
            <person name="Ramirez L."/>
            <person name="Alfaro M."/>
            <person name="Sun H."/>
            <person name="Tritt A."/>
            <person name="Yoshinaga Y."/>
            <person name="Zwiers L.-H."/>
            <person name="Turgeon B."/>
            <person name="Goodwin S."/>
            <person name="Spatafora J."/>
            <person name="Crous P."/>
            <person name="Grigoriev I."/>
        </authorList>
    </citation>
    <scope>NUCLEOTIDE SEQUENCE</scope>
    <source>
        <strain evidence="2">CBS 101060</strain>
    </source>
</reference>